<keyword evidence="4" id="KW-1185">Reference proteome</keyword>
<feature type="region of interest" description="Disordered" evidence="1">
    <location>
        <begin position="353"/>
        <end position="377"/>
    </location>
</feature>
<evidence type="ECO:0000256" key="1">
    <source>
        <dbReference type="SAM" id="MobiDB-lite"/>
    </source>
</evidence>
<dbReference type="OrthoDB" id="421951at2759"/>
<dbReference type="InterPro" id="IPR053858">
    <property type="entry name" value="Arb2_dom"/>
</dbReference>
<accession>A0A2C5YRB2</accession>
<dbReference type="PANTHER" id="PTHR21357:SF4">
    <property type="entry name" value="FAM172 FAMILY PROTEIN HOMOLOG CG10038"/>
    <property type="match status" value="1"/>
</dbReference>
<dbReference type="GO" id="GO:0005634">
    <property type="term" value="C:nucleus"/>
    <property type="evidence" value="ECO:0007669"/>
    <property type="project" value="TreeGrafter"/>
</dbReference>
<dbReference type="GO" id="GO:0031048">
    <property type="term" value="P:regulatory ncRNA-mediated heterochromatin formation"/>
    <property type="evidence" value="ECO:0007669"/>
    <property type="project" value="TreeGrafter"/>
</dbReference>
<dbReference type="Proteomes" id="UP000224854">
    <property type="component" value="Unassembled WGS sequence"/>
</dbReference>
<feature type="region of interest" description="Disordered" evidence="1">
    <location>
        <begin position="390"/>
        <end position="409"/>
    </location>
</feature>
<evidence type="ECO:0000313" key="4">
    <source>
        <dbReference type="Proteomes" id="UP000224854"/>
    </source>
</evidence>
<organism evidence="3 4">
    <name type="scientific">Ophiocordyceps australis</name>
    <dbReference type="NCBI Taxonomy" id="1399860"/>
    <lineage>
        <taxon>Eukaryota</taxon>
        <taxon>Fungi</taxon>
        <taxon>Dikarya</taxon>
        <taxon>Ascomycota</taxon>
        <taxon>Pezizomycotina</taxon>
        <taxon>Sordariomycetes</taxon>
        <taxon>Hypocreomycetidae</taxon>
        <taxon>Hypocreales</taxon>
        <taxon>Ophiocordycipitaceae</taxon>
        <taxon>Ophiocordyceps</taxon>
    </lineage>
</organism>
<dbReference type="InterPro" id="IPR048263">
    <property type="entry name" value="Arb2"/>
</dbReference>
<protein>
    <recommendedName>
        <fullName evidence="2">Arb2 domain-containing protein</fullName>
    </recommendedName>
</protein>
<reference evidence="3 4" key="1">
    <citation type="submission" date="2017-06" db="EMBL/GenBank/DDBJ databases">
        <title>Ant-infecting Ophiocordyceps genomes reveal a high diversity of potential behavioral manipulation genes and a possible major role for enterotoxins.</title>
        <authorList>
            <person name="De Bekker C."/>
            <person name="Evans H.C."/>
            <person name="Brachmann A."/>
            <person name="Hughes D.P."/>
        </authorList>
    </citation>
    <scope>NUCLEOTIDE SEQUENCE [LARGE SCALE GENOMIC DNA]</scope>
    <source>
        <strain evidence="3 4">1348a</strain>
    </source>
</reference>
<gene>
    <name evidence="3" type="ORF">CDD82_7300</name>
</gene>
<dbReference type="GO" id="GO:0035197">
    <property type="term" value="F:siRNA binding"/>
    <property type="evidence" value="ECO:0007669"/>
    <property type="project" value="TreeGrafter"/>
</dbReference>
<proteinExistence type="predicted"/>
<name>A0A2C5YRB2_9HYPO</name>
<dbReference type="AlphaFoldDB" id="A0A2C5YRB2"/>
<feature type="domain" description="Arb2" evidence="2">
    <location>
        <begin position="15"/>
        <end position="285"/>
    </location>
</feature>
<comment type="caution">
    <text evidence="3">The sequence shown here is derived from an EMBL/GenBank/DDBJ whole genome shotgun (WGS) entry which is preliminary data.</text>
</comment>
<dbReference type="Pfam" id="PF22749">
    <property type="entry name" value="Arb2"/>
    <property type="match status" value="1"/>
</dbReference>
<evidence type="ECO:0000313" key="3">
    <source>
        <dbReference type="EMBL" id="PHH70163.1"/>
    </source>
</evidence>
<feature type="compositionally biased region" description="Acidic residues" evidence="1">
    <location>
        <begin position="358"/>
        <end position="367"/>
    </location>
</feature>
<dbReference type="EMBL" id="NJEU01000834">
    <property type="protein sequence ID" value="PHH70163.1"/>
    <property type="molecule type" value="Genomic_DNA"/>
</dbReference>
<sequence>MFRRHWSGLPKDPSFPQDLKALGYFVNDKDEVRLIENPDFYFKYFLSRNSRVNDRQRFAFNSLDRIPLPLGTAPSQPHVPIYASSDLGLKPRIVVIFGEPVQALGILAGRVANGPGGIDKGSMVSVVRELAKQACSEHDKQPPGVVLANPSELHWWPDGRRSVTVSAAQALPLPSAVHRGYKYVPGVYTVPGNEDPARHVDYVFNHVLKSLAADDAVLSLVAVGRSCELVTRFLDVDKNWAVWGKRLSAMLLLGHIWPDDNLENAALKDFLAKRTRAYIVSPEPLDAPLAPPSGNVYQGISNLGCPSHSSSEPMHTETILVRALEPALKYLETVAHTPNYENLPIIVAEPSPQVHDESVEDSWDNLPDDMKPPVGKVNQDWMQGQVDQLRSQGETTDQVQPGDSNGSSV</sequence>
<dbReference type="PANTHER" id="PTHR21357">
    <property type="entry name" value="FAM172 FAMILY PROTEIN HOMOLOG CG10038"/>
    <property type="match status" value="1"/>
</dbReference>
<evidence type="ECO:0000259" key="2">
    <source>
        <dbReference type="Pfam" id="PF22749"/>
    </source>
</evidence>